<evidence type="ECO:0000313" key="9">
    <source>
        <dbReference type="EMBL" id="XDS49215.1"/>
    </source>
</evidence>
<keyword evidence="2" id="KW-0378">Hydrolase</keyword>
<dbReference type="InterPro" id="IPR013189">
    <property type="entry name" value="Glyco_hydro_32_C"/>
</dbReference>
<dbReference type="GO" id="GO:0004575">
    <property type="term" value="F:sucrose alpha-glucosidase activity"/>
    <property type="evidence" value="ECO:0007669"/>
    <property type="project" value="TreeGrafter"/>
</dbReference>
<name>A0AB39UKN0_9BIFI</name>
<dbReference type="GO" id="GO:0005987">
    <property type="term" value="P:sucrose catabolic process"/>
    <property type="evidence" value="ECO:0007669"/>
    <property type="project" value="TreeGrafter"/>
</dbReference>
<feature type="domain" description="Glycosyl hydrolase family 32 C-terminal" evidence="7">
    <location>
        <begin position="855"/>
        <end position="1010"/>
    </location>
</feature>
<evidence type="ECO:0000313" key="8">
    <source>
        <dbReference type="EMBL" id="XDS46003.1"/>
    </source>
</evidence>
<dbReference type="Gene3D" id="2.115.10.20">
    <property type="entry name" value="Glycosyl hydrolase domain, family 43"/>
    <property type="match status" value="1"/>
</dbReference>
<sequence>MKRIRASALAGVVAVSLAIGFPGAAAAQPANSFTDKPSNTAFNAGEGEISVPKQDGDHFLLWSESPENAKSFVYEADVTLQGDGSRSAALLFGVTNADTPGEGTWYAANFDSQADNEGRARVFRVEPQKDVQSWNITGSNWAGIDFAQSVHLSLQVSANGRFIYSVSQTGAALGSDYRVVGDLTGNGSAWNGGRIGMLTWESGAVFKNVEYRELATEGSHTPSGTNGLGLGNFNYDTGYWEYANDGIRGISNLDGTGLHDSFLYSDSADFTDGVYKSTIQFNQPRGAATLIFRAAGGVTESCTTGNCSYAANINYDSGKARLFKFENGSALDLQTEFDVARKQQYDIEVHAIGKHTVIYIDSQLAFNTADYMLRGDDHAADSGVGVTIKGQNDAYLQGKIGLLTFNGDVTYTNLTYTAITSDNTPQLTGLNVTALGEGTADAPSTFDANQYVYIQYVSANTSAININTPKKNDATSVTVKNASGSVISADNVSLEVGRNIFTVETENNGAKLVYRLMVHRYDPEVDYYDETYRNQYHYSVKEGWANDPNGMVNFNGEYHLFYQFYNDTVWGPMHWAHATSTDLIHWEDKHITFYPDEYGAMFSGSAVVDTGNASKLCGEDYSQDCLVAIITADGNGQRVMIASSRDGETWNKQEGIVKNWTEDGLNNPDFRDPKVFRYQDTWFMVIAGGPLRIYSSTNLVDWKAESLYGDLHMECPDLFMLPYTDGESTEYKWVLSRGGRTYKIGDFRQDQGVWKFIPDEQYAENGANGLMNLAKDAYAAQTYYQGEFVKSEANPDVIAIQWMNTWEDYCNKVAPALVASGQHFNGSFDLQLKMGLTKDANGKFLLTSTPLSAYETLRMGTHAKSGQYEIVPDGQNVMNGFSGNQYEMIAKFAPQDGASEVGVVTLMKDDFSKGTSITYNFNTNTLAVNRENAHNVTVSDNFRDYAQQVSVKPAEDGSVTLHIFVDRASVEVFADDYTMAASVQVLPDESWQGLNMWASGGTVNADVQIYPLQGIWASNQLDEPSIASISVTKQPTKTEYLTTDDAIDAAGLEVTALLSNGTKRVLESTEYGFDFDFSGTGSTSVTVALTANLEITTSFSVTVAASEPEPEPEPELSASTAKSIVITTLPTTRRYAVSALALDAAGLVVTATWDGGEQRVLKPSEYNITGFSSDTVGTKTITVSVLGTRKAVTAQFGVIVVNSLDSGTPVSKTSLNTMITVAKKAKQAKFTADTWNLMNTLLTSANTVKSNGAATQAEVDLAYCDLLDAYNALVIKL</sequence>
<proteinExistence type="inferred from homology"/>
<dbReference type="PROSITE" id="PS00609">
    <property type="entry name" value="GLYCOSYL_HYDROL_F32"/>
    <property type="match status" value="1"/>
</dbReference>
<dbReference type="GO" id="GO:0005737">
    <property type="term" value="C:cytoplasm"/>
    <property type="evidence" value="ECO:0007669"/>
    <property type="project" value="TreeGrafter"/>
</dbReference>
<evidence type="ECO:0000256" key="1">
    <source>
        <dbReference type="ARBA" id="ARBA00009902"/>
    </source>
</evidence>
<protein>
    <submittedName>
        <fullName evidence="9">GH32 C-terminal domain-containing protein</fullName>
    </submittedName>
</protein>
<feature type="signal peptide" evidence="4">
    <location>
        <begin position="1"/>
        <end position="27"/>
    </location>
</feature>
<accession>A0AB39UKN0</accession>
<gene>
    <name evidence="9" type="ORF">QN216_02845</name>
    <name evidence="8" type="ORF">QN217_07600</name>
</gene>
<feature type="domain" description="Glycosyl hydrolase family 32 N-terminal" evidence="5">
    <location>
        <begin position="537"/>
        <end position="814"/>
    </location>
</feature>
<evidence type="ECO:0000259" key="5">
    <source>
        <dbReference type="Pfam" id="PF00251"/>
    </source>
</evidence>
<dbReference type="InterPro" id="IPR013148">
    <property type="entry name" value="Glyco_hydro_32_N"/>
</dbReference>
<dbReference type="InterPro" id="IPR013320">
    <property type="entry name" value="ConA-like_dom_sf"/>
</dbReference>
<dbReference type="InterPro" id="IPR001362">
    <property type="entry name" value="Glyco_hydro_32"/>
</dbReference>
<feature type="domain" description="Ig-like" evidence="6">
    <location>
        <begin position="1034"/>
        <end position="1103"/>
    </location>
</feature>
<evidence type="ECO:0000256" key="3">
    <source>
        <dbReference type="ARBA" id="ARBA00023295"/>
    </source>
</evidence>
<keyword evidence="4" id="KW-0732">Signal</keyword>
<organism evidence="9">
    <name type="scientific">Bifidobacterium fermentum</name>
    <dbReference type="NCBI Taxonomy" id="3059035"/>
    <lineage>
        <taxon>Bacteria</taxon>
        <taxon>Bacillati</taxon>
        <taxon>Actinomycetota</taxon>
        <taxon>Actinomycetes</taxon>
        <taxon>Bifidobacteriales</taxon>
        <taxon>Bifidobacteriaceae</taxon>
        <taxon>Bifidobacterium</taxon>
    </lineage>
</organism>
<dbReference type="RefSeq" id="WP_369342834.1">
    <property type="nucleotide sequence ID" value="NZ_CP129675.1"/>
</dbReference>
<dbReference type="PANTHER" id="PTHR42800:SF1">
    <property type="entry name" value="EXOINULINASE INUD (AFU_ORTHOLOGUE AFUA_5G00480)"/>
    <property type="match status" value="1"/>
</dbReference>
<evidence type="ECO:0000259" key="7">
    <source>
        <dbReference type="Pfam" id="PF08244"/>
    </source>
</evidence>
<dbReference type="Gene3D" id="2.60.40.3630">
    <property type="match status" value="2"/>
</dbReference>
<feature type="chain" id="PRO_5044175379" evidence="4">
    <location>
        <begin position="28"/>
        <end position="1277"/>
    </location>
</feature>
<dbReference type="Gene3D" id="2.60.120.560">
    <property type="entry name" value="Exo-inulinase, domain 1"/>
    <property type="match status" value="3"/>
</dbReference>
<dbReference type="InterPro" id="IPR022038">
    <property type="entry name" value="Ig-like_bact"/>
</dbReference>
<dbReference type="SMART" id="SM00640">
    <property type="entry name" value="Glyco_32"/>
    <property type="match status" value="1"/>
</dbReference>
<dbReference type="Gene3D" id="1.20.1270.70">
    <property type="entry name" value="Designed single chain three-helix bundle"/>
    <property type="match status" value="1"/>
</dbReference>
<evidence type="ECO:0000256" key="4">
    <source>
        <dbReference type="SAM" id="SignalP"/>
    </source>
</evidence>
<dbReference type="SUPFAM" id="SSF49899">
    <property type="entry name" value="Concanavalin A-like lectins/glucanases"/>
    <property type="match status" value="1"/>
</dbReference>
<keyword evidence="3" id="KW-0326">Glycosidase</keyword>
<dbReference type="EMBL" id="CP129682">
    <property type="protein sequence ID" value="XDS49215.1"/>
    <property type="molecule type" value="Genomic_DNA"/>
</dbReference>
<dbReference type="SUPFAM" id="SSF75005">
    <property type="entry name" value="Arabinanase/levansucrase/invertase"/>
    <property type="match status" value="1"/>
</dbReference>
<dbReference type="Pfam" id="PF00251">
    <property type="entry name" value="Glyco_hydro_32N"/>
    <property type="match status" value="1"/>
</dbReference>
<comment type="similarity">
    <text evidence="1">Belongs to the glycosyl hydrolase 32 family.</text>
</comment>
<dbReference type="PANTHER" id="PTHR42800">
    <property type="entry name" value="EXOINULINASE INUD (AFU_ORTHOLOGUE AFUA_5G00480)"/>
    <property type="match status" value="1"/>
</dbReference>
<dbReference type="Pfam" id="PF07523">
    <property type="entry name" value="Big_3"/>
    <property type="match status" value="2"/>
</dbReference>
<reference evidence="9" key="1">
    <citation type="submission" date="2023-07" db="EMBL/GenBank/DDBJ databases">
        <title>Bifidobacterium aquikefiriaerophilum sp. nov. and Bifidobacterium eccum sp. nov., isolated from water kefir.</title>
        <authorList>
            <person name="Breselge S."/>
            <person name="Bellassi P."/>
            <person name="Barcenilla C."/>
            <person name="Alvarez-Ordonez A."/>
            <person name="Morelli L."/>
            <person name="Cotter P.D."/>
        </authorList>
    </citation>
    <scope>NUCLEOTIDE SEQUENCE</scope>
    <source>
        <strain evidence="9">WK013_4_14</strain>
        <strain evidence="8">WK048_4_13</strain>
    </source>
</reference>
<dbReference type="EMBL" id="CP129675">
    <property type="protein sequence ID" value="XDS46003.1"/>
    <property type="molecule type" value="Genomic_DNA"/>
</dbReference>
<feature type="domain" description="Ig-like" evidence="6">
    <location>
        <begin position="1141"/>
        <end position="1196"/>
    </location>
</feature>
<evidence type="ECO:0000259" key="6">
    <source>
        <dbReference type="Pfam" id="PF07523"/>
    </source>
</evidence>
<dbReference type="InterPro" id="IPR018053">
    <property type="entry name" value="Glyco_hydro_32_AS"/>
</dbReference>
<dbReference type="Pfam" id="PF08244">
    <property type="entry name" value="Glyco_hydro_32C"/>
    <property type="match status" value="1"/>
</dbReference>
<dbReference type="InterPro" id="IPR023296">
    <property type="entry name" value="Glyco_hydro_beta-prop_sf"/>
</dbReference>
<dbReference type="AlphaFoldDB" id="A0AB39UKN0"/>
<dbReference type="CDD" id="cd18622">
    <property type="entry name" value="GH32_Inu-like"/>
    <property type="match status" value="1"/>
</dbReference>
<evidence type="ECO:0000256" key="2">
    <source>
        <dbReference type="ARBA" id="ARBA00022801"/>
    </source>
</evidence>